<dbReference type="Proteomes" id="UP000792457">
    <property type="component" value="Unassembled WGS sequence"/>
</dbReference>
<dbReference type="OrthoDB" id="5317514at2759"/>
<dbReference type="InterPro" id="IPR028994">
    <property type="entry name" value="Integrin_alpha_N"/>
</dbReference>
<dbReference type="Gene3D" id="2.130.10.130">
    <property type="entry name" value="Integrin alpha, N-terminal"/>
    <property type="match status" value="1"/>
</dbReference>
<reference evidence="2" key="1">
    <citation type="submission" date="2013-04" db="EMBL/GenBank/DDBJ databases">
        <authorList>
            <person name="Qu J."/>
            <person name="Murali S.C."/>
            <person name="Bandaranaike D."/>
            <person name="Bellair M."/>
            <person name="Blankenburg K."/>
            <person name="Chao H."/>
            <person name="Dinh H."/>
            <person name="Doddapaneni H."/>
            <person name="Downs B."/>
            <person name="Dugan-Rocha S."/>
            <person name="Elkadiri S."/>
            <person name="Gnanaolivu R.D."/>
            <person name="Hernandez B."/>
            <person name="Javaid M."/>
            <person name="Jayaseelan J.C."/>
            <person name="Lee S."/>
            <person name="Li M."/>
            <person name="Ming W."/>
            <person name="Munidasa M."/>
            <person name="Muniz J."/>
            <person name="Nguyen L."/>
            <person name="Ongeri F."/>
            <person name="Osuji N."/>
            <person name="Pu L.-L."/>
            <person name="Puazo M."/>
            <person name="Qu C."/>
            <person name="Quiroz J."/>
            <person name="Raj R."/>
            <person name="Weissenberger G."/>
            <person name="Xin Y."/>
            <person name="Zou X."/>
            <person name="Han Y."/>
            <person name="Richards S."/>
            <person name="Worley K."/>
            <person name="Muzny D."/>
            <person name="Gibbs R."/>
        </authorList>
    </citation>
    <scope>NUCLEOTIDE SEQUENCE</scope>
    <source>
        <strain evidence="2">Sampled in the wild</strain>
    </source>
</reference>
<dbReference type="GO" id="GO:0007229">
    <property type="term" value="P:integrin-mediated signaling pathway"/>
    <property type="evidence" value="ECO:0007669"/>
    <property type="project" value="TreeGrafter"/>
</dbReference>
<gene>
    <name evidence="2" type="ORF">J437_LFUL012571</name>
</gene>
<keyword evidence="3" id="KW-1185">Reference proteome</keyword>
<reference evidence="2" key="2">
    <citation type="submission" date="2017-10" db="EMBL/GenBank/DDBJ databases">
        <title>Ladona fulva Genome sequencing and assembly.</title>
        <authorList>
            <person name="Murali S."/>
            <person name="Richards S."/>
            <person name="Bandaranaike D."/>
            <person name="Bellair M."/>
            <person name="Blankenburg K."/>
            <person name="Chao H."/>
            <person name="Dinh H."/>
            <person name="Doddapaneni H."/>
            <person name="Dugan-Rocha S."/>
            <person name="Elkadiri S."/>
            <person name="Gnanaolivu R."/>
            <person name="Hernandez B."/>
            <person name="Skinner E."/>
            <person name="Javaid M."/>
            <person name="Lee S."/>
            <person name="Li M."/>
            <person name="Ming W."/>
            <person name="Munidasa M."/>
            <person name="Muniz J."/>
            <person name="Nguyen L."/>
            <person name="Hughes D."/>
            <person name="Osuji N."/>
            <person name="Pu L.-L."/>
            <person name="Puazo M."/>
            <person name="Qu C."/>
            <person name="Quiroz J."/>
            <person name="Raj R."/>
            <person name="Weissenberger G."/>
            <person name="Xin Y."/>
            <person name="Zou X."/>
            <person name="Han Y."/>
            <person name="Worley K."/>
            <person name="Muzny D."/>
            <person name="Gibbs R."/>
        </authorList>
    </citation>
    <scope>NUCLEOTIDE SEQUENCE</scope>
    <source>
        <strain evidence="2">Sampled in the wild</strain>
    </source>
</reference>
<dbReference type="GO" id="GO:0033627">
    <property type="term" value="P:cell adhesion mediated by integrin"/>
    <property type="evidence" value="ECO:0007669"/>
    <property type="project" value="TreeGrafter"/>
</dbReference>
<evidence type="ECO:0000313" key="2">
    <source>
        <dbReference type="EMBL" id="KAG8234427.1"/>
    </source>
</evidence>
<feature type="compositionally biased region" description="Basic and acidic residues" evidence="1">
    <location>
        <begin position="129"/>
        <end position="142"/>
    </location>
</feature>
<dbReference type="GO" id="GO:0007160">
    <property type="term" value="P:cell-matrix adhesion"/>
    <property type="evidence" value="ECO:0007669"/>
    <property type="project" value="TreeGrafter"/>
</dbReference>
<name>A0A8K0P624_LADFU</name>
<dbReference type="SUPFAM" id="SSF69318">
    <property type="entry name" value="Integrin alpha N-terminal domain"/>
    <property type="match status" value="1"/>
</dbReference>
<proteinExistence type="predicted"/>
<dbReference type="PANTHER" id="PTHR23220">
    <property type="entry name" value="INTEGRIN ALPHA"/>
    <property type="match status" value="1"/>
</dbReference>
<dbReference type="GO" id="GO:0008305">
    <property type="term" value="C:integrin complex"/>
    <property type="evidence" value="ECO:0007669"/>
    <property type="project" value="TreeGrafter"/>
</dbReference>
<dbReference type="EMBL" id="KZ308811">
    <property type="protein sequence ID" value="KAG8234427.1"/>
    <property type="molecule type" value="Genomic_DNA"/>
</dbReference>
<dbReference type="GO" id="GO:0005178">
    <property type="term" value="F:integrin binding"/>
    <property type="evidence" value="ECO:0007669"/>
    <property type="project" value="TreeGrafter"/>
</dbReference>
<evidence type="ECO:0000256" key="1">
    <source>
        <dbReference type="SAM" id="MobiDB-lite"/>
    </source>
</evidence>
<dbReference type="GO" id="GO:0009897">
    <property type="term" value="C:external side of plasma membrane"/>
    <property type="evidence" value="ECO:0007669"/>
    <property type="project" value="TreeGrafter"/>
</dbReference>
<comment type="caution">
    <text evidence="2">The sequence shown here is derived from an EMBL/GenBank/DDBJ whole genome shotgun (WGS) entry which is preliminary data.</text>
</comment>
<feature type="region of interest" description="Disordered" evidence="1">
    <location>
        <begin position="125"/>
        <end position="150"/>
    </location>
</feature>
<dbReference type="PANTHER" id="PTHR23220:SF133">
    <property type="entry name" value="INTEGRIN ALPHA-PS2"/>
    <property type="match status" value="1"/>
</dbReference>
<dbReference type="AlphaFoldDB" id="A0A8K0P624"/>
<sequence>MFGSTRIKSPYMQIYLPNSVQLVVIKQSLLNVHTVLVGAPEAQTSQPGVSRGGAVFRCDTNRDDICDMIPFDSTGNNNRSGGLQMDQKSNQWFGATVRSSGVDGVVVVRERAASVLMTARCLPTEPETGGEKGRRKCLDGRKRSTKNVASEGRRLRELLSDNFDYLPQPM</sequence>
<protein>
    <submittedName>
        <fullName evidence="2">Uncharacterized protein</fullName>
    </submittedName>
</protein>
<accession>A0A8K0P624</accession>
<dbReference type="GO" id="GO:0098609">
    <property type="term" value="P:cell-cell adhesion"/>
    <property type="evidence" value="ECO:0007669"/>
    <property type="project" value="TreeGrafter"/>
</dbReference>
<evidence type="ECO:0000313" key="3">
    <source>
        <dbReference type="Proteomes" id="UP000792457"/>
    </source>
</evidence>
<organism evidence="2 3">
    <name type="scientific">Ladona fulva</name>
    <name type="common">Scarce chaser dragonfly</name>
    <name type="synonym">Libellula fulva</name>
    <dbReference type="NCBI Taxonomy" id="123851"/>
    <lineage>
        <taxon>Eukaryota</taxon>
        <taxon>Metazoa</taxon>
        <taxon>Ecdysozoa</taxon>
        <taxon>Arthropoda</taxon>
        <taxon>Hexapoda</taxon>
        <taxon>Insecta</taxon>
        <taxon>Pterygota</taxon>
        <taxon>Palaeoptera</taxon>
        <taxon>Odonata</taxon>
        <taxon>Epiprocta</taxon>
        <taxon>Anisoptera</taxon>
        <taxon>Libelluloidea</taxon>
        <taxon>Libellulidae</taxon>
        <taxon>Ladona</taxon>
    </lineage>
</organism>